<dbReference type="EMBL" id="JAUEPN010000001">
    <property type="protein sequence ID" value="KAK3301179.1"/>
    <property type="molecule type" value="Genomic_DNA"/>
</dbReference>
<accession>A0AAE0HR92</accession>
<reference evidence="2" key="1">
    <citation type="journal article" date="2023" name="Mol. Phylogenet. Evol.">
        <title>Genome-scale phylogeny and comparative genomics of the fungal order Sordariales.</title>
        <authorList>
            <person name="Hensen N."/>
            <person name="Bonometti L."/>
            <person name="Westerberg I."/>
            <person name="Brannstrom I.O."/>
            <person name="Guillou S."/>
            <person name="Cros-Aarteil S."/>
            <person name="Calhoun S."/>
            <person name="Haridas S."/>
            <person name="Kuo A."/>
            <person name="Mondo S."/>
            <person name="Pangilinan J."/>
            <person name="Riley R."/>
            <person name="LaButti K."/>
            <person name="Andreopoulos B."/>
            <person name="Lipzen A."/>
            <person name="Chen C."/>
            <person name="Yan M."/>
            <person name="Daum C."/>
            <person name="Ng V."/>
            <person name="Clum A."/>
            <person name="Steindorff A."/>
            <person name="Ohm R.A."/>
            <person name="Martin F."/>
            <person name="Silar P."/>
            <person name="Natvig D.O."/>
            <person name="Lalanne C."/>
            <person name="Gautier V."/>
            <person name="Ament-Velasquez S.L."/>
            <person name="Kruys A."/>
            <person name="Hutchinson M.I."/>
            <person name="Powell A.J."/>
            <person name="Barry K."/>
            <person name="Miller A.N."/>
            <person name="Grigoriev I.V."/>
            <person name="Debuchy R."/>
            <person name="Gladieux P."/>
            <person name="Hiltunen Thoren M."/>
            <person name="Johannesson H."/>
        </authorList>
    </citation>
    <scope>NUCLEOTIDE SEQUENCE</scope>
    <source>
        <strain evidence="2">CBS 168.71</strain>
    </source>
</reference>
<sequence>MAPSTAVLPPSHRVQTHMASFEAKRCQGADWLGRVVGLNISLPLPLSCCLFHERSAIDWLPLFLAAVGVVWGLAIRRVDMVGYRVTLRRLRAQKGHLNTRGLDDRRTLAPSCHKCCPQPGPSPTRPITNPSFVCSLLWGKPKDPGSGGAAGVARAPRAKNAYLDLDHFAF</sequence>
<feature type="transmembrane region" description="Helical" evidence="1">
    <location>
        <begin position="59"/>
        <end position="78"/>
    </location>
</feature>
<gene>
    <name evidence="2" type="ORF">B0H64DRAFT_32774</name>
</gene>
<keyword evidence="1" id="KW-1133">Transmembrane helix</keyword>
<keyword evidence="1" id="KW-0812">Transmembrane</keyword>
<dbReference type="AlphaFoldDB" id="A0AAE0HR92"/>
<evidence type="ECO:0000256" key="1">
    <source>
        <dbReference type="SAM" id="Phobius"/>
    </source>
</evidence>
<dbReference type="Proteomes" id="UP001278766">
    <property type="component" value="Unassembled WGS sequence"/>
</dbReference>
<dbReference type="GeneID" id="87837748"/>
<protein>
    <submittedName>
        <fullName evidence="2">Uncharacterized protein</fullName>
    </submittedName>
</protein>
<comment type="caution">
    <text evidence="2">The sequence shown here is derived from an EMBL/GenBank/DDBJ whole genome shotgun (WGS) entry which is preliminary data.</text>
</comment>
<proteinExistence type="predicted"/>
<reference evidence="2" key="2">
    <citation type="submission" date="2023-06" db="EMBL/GenBank/DDBJ databases">
        <authorList>
            <consortium name="Lawrence Berkeley National Laboratory"/>
            <person name="Haridas S."/>
            <person name="Hensen N."/>
            <person name="Bonometti L."/>
            <person name="Westerberg I."/>
            <person name="Brannstrom I.O."/>
            <person name="Guillou S."/>
            <person name="Cros-Aarteil S."/>
            <person name="Calhoun S."/>
            <person name="Kuo A."/>
            <person name="Mondo S."/>
            <person name="Pangilinan J."/>
            <person name="Riley R."/>
            <person name="Labutti K."/>
            <person name="Andreopoulos B."/>
            <person name="Lipzen A."/>
            <person name="Chen C."/>
            <person name="Yanf M."/>
            <person name="Daum C."/>
            <person name="Ng V."/>
            <person name="Clum A."/>
            <person name="Steindorff A."/>
            <person name="Ohm R."/>
            <person name="Martin F."/>
            <person name="Silar P."/>
            <person name="Natvig D."/>
            <person name="Lalanne C."/>
            <person name="Gautier V."/>
            <person name="Ament-Velasquez S.L."/>
            <person name="Kruys A."/>
            <person name="Hutchinson M.I."/>
            <person name="Powell A.J."/>
            <person name="Barry K."/>
            <person name="Miller A.N."/>
            <person name="Grigoriev I.V."/>
            <person name="Debuchy R."/>
            <person name="Gladieux P."/>
            <person name="Thoren M.H."/>
            <person name="Johannesson H."/>
        </authorList>
    </citation>
    <scope>NUCLEOTIDE SEQUENCE</scope>
    <source>
        <strain evidence="2">CBS 168.71</strain>
    </source>
</reference>
<keyword evidence="3" id="KW-1185">Reference proteome</keyword>
<keyword evidence="1" id="KW-0472">Membrane</keyword>
<name>A0AAE0HR92_9PEZI</name>
<organism evidence="2 3">
    <name type="scientific">Chaetomium fimeti</name>
    <dbReference type="NCBI Taxonomy" id="1854472"/>
    <lineage>
        <taxon>Eukaryota</taxon>
        <taxon>Fungi</taxon>
        <taxon>Dikarya</taxon>
        <taxon>Ascomycota</taxon>
        <taxon>Pezizomycotina</taxon>
        <taxon>Sordariomycetes</taxon>
        <taxon>Sordariomycetidae</taxon>
        <taxon>Sordariales</taxon>
        <taxon>Chaetomiaceae</taxon>
        <taxon>Chaetomium</taxon>
    </lineage>
</organism>
<evidence type="ECO:0000313" key="3">
    <source>
        <dbReference type="Proteomes" id="UP001278766"/>
    </source>
</evidence>
<dbReference type="RefSeq" id="XP_062664693.1">
    <property type="nucleotide sequence ID" value="XM_062800800.1"/>
</dbReference>
<evidence type="ECO:0000313" key="2">
    <source>
        <dbReference type="EMBL" id="KAK3301179.1"/>
    </source>
</evidence>